<proteinExistence type="inferred from homology"/>
<evidence type="ECO:0000256" key="1">
    <source>
        <dbReference type="ARBA" id="ARBA00004477"/>
    </source>
</evidence>
<dbReference type="PANTHER" id="PTHR12989">
    <property type="entry name" value="ALPHA-1,2-GLUCOSYLTRANSFERASE ALG10"/>
    <property type="match status" value="1"/>
</dbReference>
<evidence type="ECO:0000313" key="18">
    <source>
        <dbReference type="Proteomes" id="UP000567885"/>
    </source>
</evidence>
<feature type="transmembrane region" description="Helical" evidence="16">
    <location>
        <begin position="398"/>
        <end position="417"/>
    </location>
</feature>
<organism evidence="17 18">
    <name type="scientific">Fusarium heterosporum</name>
    <dbReference type="NCBI Taxonomy" id="42747"/>
    <lineage>
        <taxon>Eukaryota</taxon>
        <taxon>Fungi</taxon>
        <taxon>Dikarya</taxon>
        <taxon>Ascomycota</taxon>
        <taxon>Pezizomycotina</taxon>
        <taxon>Sordariomycetes</taxon>
        <taxon>Hypocreomycetidae</taxon>
        <taxon>Hypocreales</taxon>
        <taxon>Nectriaceae</taxon>
        <taxon>Fusarium</taxon>
        <taxon>Fusarium heterosporum species complex</taxon>
    </lineage>
</organism>
<feature type="compositionally biased region" description="Polar residues" evidence="15">
    <location>
        <begin position="507"/>
        <end position="517"/>
    </location>
</feature>
<evidence type="ECO:0000256" key="7">
    <source>
        <dbReference type="ARBA" id="ARBA00022679"/>
    </source>
</evidence>
<feature type="transmembrane region" description="Helical" evidence="16">
    <location>
        <begin position="370"/>
        <end position="389"/>
    </location>
</feature>
<keyword evidence="7 17" id="KW-0808">Transferase</keyword>
<feature type="transmembrane region" description="Helical" evidence="16">
    <location>
        <begin position="90"/>
        <end position="107"/>
    </location>
</feature>
<dbReference type="InterPro" id="IPR019182">
    <property type="entry name" value="Cytochrome_b-c1_su10_fun"/>
</dbReference>
<comment type="catalytic activity">
    <reaction evidence="14">
        <text>an alpha-D-Glc-(1-&gt;3)-alpha-D-Glc-(1-&gt;3)-alpha-D-Man-(1-&gt;2)-alpha-D-Man-(1-&gt;2)-alpha-D-Man-(1-&gt;3)-[alpha-D-Man-(1-&gt;2)-alpha-D-Man-(1-&gt;3)-[alpha-D-Man-(1-&gt;2)-alpha-D-Man-(1-&gt;6)]-alpha-D-Man-(1-&gt;6)]-beta-D-Man-(1-&gt;4)-beta-D-GlcNAc-(1-&gt;4)-alpha-D-GlcNAc-diphospho-di-trans,poly-cis-dolichol + a di-trans,poly-cis-dolichyl beta-D-glucosyl phosphate = a alpha-D-Glc-(1-&gt;2)-alpha-D-Glc-(1-&gt;3)-alpha-D-Glc-(1-&gt;3)-alpha-D-Man-(1-&gt;2)-alpha-D-Man-(1-&gt;2)-alpha-D-Man-(1-&gt;3)-[alpha-D-Man-(1-&gt;2)-alpha-D-Man-(1-&gt;3)-[alpha-D-Man-(1-&gt;2)-alpha-D-Man-(1-&gt;6)]-alpha-D-Man-(1-&gt;6)]-beta-D-Man-(1-&gt;4)-beta-D-GlcNAc-(1-&gt;4)-alpha-D-GlcNAc-diphospho-di-trans,poly-cis-dolichol + a di-trans,poly-cis-dolichyl phosphate + H(+)</text>
        <dbReference type="Rhea" id="RHEA:29543"/>
        <dbReference type="Rhea" id="RHEA-COMP:19498"/>
        <dbReference type="Rhea" id="RHEA-COMP:19502"/>
        <dbReference type="Rhea" id="RHEA-COMP:19512"/>
        <dbReference type="Rhea" id="RHEA-COMP:19522"/>
        <dbReference type="ChEBI" id="CHEBI:15378"/>
        <dbReference type="ChEBI" id="CHEBI:57525"/>
        <dbReference type="ChEBI" id="CHEBI:57683"/>
        <dbReference type="ChEBI" id="CHEBI:132522"/>
        <dbReference type="ChEBI" id="CHEBI:132523"/>
        <dbReference type="EC" id="2.4.1.256"/>
    </reaction>
    <physiologicalReaction direction="left-to-right" evidence="14">
        <dbReference type="Rhea" id="RHEA:29544"/>
    </physiologicalReaction>
</comment>
<comment type="caution">
    <text evidence="17">The sequence shown here is derived from an EMBL/GenBank/DDBJ whole genome shotgun (WGS) entry which is preliminary data.</text>
</comment>
<evidence type="ECO:0000256" key="11">
    <source>
        <dbReference type="ARBA" id="ARBA00023136"/>
    </source>
</evidence>
<evidence type="ECO:0000256" key="5">
    <source>
        <dbReference type="ARBA" id="ARBA00018512"/>
    </source>
</evidence>
<feature type="transmembrane region" description="Helical" evidence="16">
    <location>
        <begin position="294"/>
        <end position="312"/>
    </location>
</feature>
<feature type="transmembrane region" description="Helical" evidence="16">
    <location>
        <begin position="119"/>
        <end position="137"/>
    </location>
</feature>
<dbReference type="PANTHER" id="PTHR12989:SF10">
    <property type="entry name" value="DOL-P-GLC:GLC(2)MAN(9)GLCNAC(2)-PP-DOL ALPHA-1,2-GLUCOSYLTRANSFERASE-RELATED"/>
    <property type="match status" value="1"/>
</dbReference>
<evidence type="ECO:0000256" key="13">
    <source>
        <dbReference type="ARBA" id="ARBA00044727"/>
    </source>
</evidence>
<dbReference type="EC" id="2.4.1.256" evidence="4"/>
<feature type="region of interest" description="Disordered" evidence="15">
    <location>
        <begin position="473"/>
        <end position="517"/>
    </location>
</feature>
<comment type="pathway">
    <text evidence="2">Protein modification; protein glycosylation.</text>
</comment>
<evidence type="ECO:0000256" key="9">
    <source>
        <dbReference type="ARBA" id="ARBA00022824"/>
    </source>
</evidence>
<evidence type="ECO:0000256" key="3">
    <source>
        <dbReference type="ARBA" id="ARBA00010600"/>
    </source>
</evidence>
<keyword evidence="6" id="KW-0328">Glycosyltransferase</keyword>
<dbReference type="Pfam" id="PF04922">
    <property type="entry name" value="DIE2_ALG10"/>
    <property type="match status" value="1"/>
</dbReference>
<keyword evidence="9" id="KW-0256">Endoplasmic reticulum</keyword>
<evidence type="ECO:0000256" key="10">
    <source>
        <dbReference type="ARBA" id="ARBA00022989"/>
    </source>
</evidence>
<feature type="transmembrane region" description="Helical" evidence="16">
    <location>
        <begin position="529"/>
        <end position="556"/>
    </location>
</feature>
<dbReference type="Pfam" id="PF09796">
    <property type="entry name" value="QCR10"/>
    <property type="match status" value="1"/>
</dbReference>
<reference evidence="17 18" key="1">
    <citation type="submission" date="2020-05" db="EMBL/GenBank/DDBJ databases">
        <title>Identification and distribution of gene clusters putatively required for synthesis of sphingolipid metabolism inhibitors in phylogenetically diverse species of the filamentous fungus Fusarium.</title>
        <authorList>
            <person name="Kim H.-S."/>
            <person name="Busman M."/>
            <person name="Brown D.W."/>
            <person name="Divon H."/>
            <person name="Uhlig S."/>
            <person name="Proctor R.H."/>
        </authorList>
    </citation>
    <scope>NUCLEOTIDE SEQUENCE [LARGE SCALE GENOMIC DNA]</scope>
    <source>
        <strain evidence="17 18">NRRL 20693</strain>
    </source>
</reference>
<dbReference type="Proteomes" id="UP000567885">
    <property type="component" value="Unassembled WGS sequence"/>
</dbReference>
<evidence type="ECO:0000256" key="16">
    <source>
        <dbReference type="SAM" id="Phobius"/>
    </source>
</evidence>
<gene>
    <name evidence="17" type="ORF">FHETE_9793</name>
</gene>
<accession>A0A8H5WHG9</accession>
<keyword evidence="10 16" id="KW-1133">Transmembrane helix</keyword>
<evidence type="ECO:0000256" key="4">
    <source>
        <dbReference type="ARBA" id="ARBA00011967"/>
    </source>
</evidence>
<comment type="similarity">
    <text evidence="3">Belongs to the ALG10 glucosyltransferase family.</text>
</comment>
<dbReference type="GO" id="GO:0005789">
    <property type="term" value="C:endoplasmic reticulum membrane"/>
    <property type="evidence" value="ECO:0007669"/>
    <property type="project" value="UniProtKB-SubCell"/>
</dbReference>
<keyword evidence="8 16" id="KW-0812">Transmembrane</keyword>
<dbReference type="GO" id="GO:0006488">
    <property type="term" value="P:dolichol-linked oligosaccharide biosynthetic process"/>
    <property type="evidence" value="ECO:0007669"/>
    <property type="project" value="InterPro"/>
</dbReference>
<dbReference type="EMBL" id="JAAGWQ010000233">
    <property type="protein sequence ID" value="KAF5658640.1"/>
    <property type="molecule type" value="Genomic_DNA"/>
</dbReference>
<evidence type="ECO:0000256" key="12">
    <source>
        <dbReference type="ARBA" id="ARBA00032069"/>
    </source>
</evidence>
<dbReference type="AlphaFoldDB" id="A0A8H5WHG9"/>
<keyword evidence="18" id="KW-1185">Reference proteome</keyword>
<dbReference type="GO" id="GO:0106073">
    <property type="term" value="F:dolichyl pyrophosphate Glc2Man9GlcNAc2 alpha-1,2-glucosyltransferase activity"/>
    <property type="evidence" value="ECO:0007669"/>
    <property type="project" value="UniProtKB-EC"/>
</dbReference>
<dbReference type="GO" id="GO:0005739">
    <property type="term" value="C:mitochondrion"/>
    <property type="evidence" value="ECO:0007669"/>
    <property type="project" value="GOC"/>
</dbReference>
<dbReference type="UniPathway" id="UPA00378"/>
<feature type="transmembrane region" description="Helical" evidence="16">
    <location>
        <begin position="41"/>
        <end position="59"/>
    </location>
</feature>
<keyword evidence="11 16" id="KW-0472">Membrane</keyword>
<comment type="subcellular location">
    <subcellularLocation>
        <location evidence="1">Endoplasmic reticulum membrane</location>
        <topology evidence="1">Multi-pass membrane protein</topology>
    </subcellularLocation>
</comment>
<evidence type="ECO:0000256" key="6">
    <source>
        <dbReference type="ARBA" id="ARBA00022676"/>
    </source>
</evidence>
<evidence type="ECO:0000256" key="2">
    <source>
        <dbReference type="ARBA" id="ARBA00004922"/>
    </source>
</evidence>
<dbReference type="InterPro" id="IPR016900">
    <property type="entry name" value="Alg10"/>
</dbReference>
<evidence type="ECO:0000256" key="15">
    <source>
        <dbReference type="SAM" id="MobiDB-lite"/>
    </source>
</evidence>
<evidence type="ECO:0000313" key="17">
    <source>
        <dbReference type="EMBL" id="KAF5658640.1"/>
    </source>
</evidence>
<evidence type="ECO:0000256" key="14">
    <source>
        <dbReference type="ARBA" id="ARBA00048064"/>
    </source>
</evidence>
<dbReference type="GO" id="GO:0006122">
    <property type="term" value="P:mitochondrial electron transport, ubiquinol to cytochrome c"/>
    <property type="evidence" value="ECO:0007669"/>
    <property type="project" value="InterPro"/>
</dbReference>
<feature type="transmembrane region" description="Helical" evidence="16">
    <location>
        <begin position="265"/>
        <end position="282"/>
    </location>
</feature>
<name>A0A8H5WHG9_FUSHE</name>
<feature type="transmembrane region" description="Helical" evidence="16">
    <location>
        <begin position="761"/>
        <end position="780"/>
    </location>
</feature>
<evidence type="ECO:0000256" key="8">
    <source>
        <dbReference type="ARBA" id="ARBA00022692"/>
    </source>
</evidence>
<comment type="function">
    <text evidence="13">Dol-P-Glc:Glc(2)Man(9)GlcNAc(2)-PP-Dol alpha-1,2-glucosyltransferase that operates in the biosynthetic pathway of dolichol-linked oligosaccharides, the glycan precursors employed in protein asparagine (N)-glycosylation. The assembly of dolichol-linked oligosaccharides begins on the cytosolic side of the endoplasmic reticulum membrane and finishes in its lumen. The sequential addition of sugars to dolichol pyrophosphate produces dolichol-linked oligosaccharides containing fourteen sugars, including two GlcNAcs, nine mannoses and three glucoses. Once assembled, the oligosaccharide is transferred from the lipid to nascent proteins by oligosaccharyltransferases. In the lumen of the endoplasmic reticulum, adds the third and last glucose residue from dolichyl phosphate glucose (Dol-P-Glc) onto the lipid-linked oligosaccharide intermediate Glc(2)Man(9)GlcNAc(2)-PP-Dol to produce Glc(3)Man(9)GlcNAc(2)-PP-Dol.</text>
</comment>
<sequence length="804" mass="90895">MVSYTPIRMAEFKSAYGPKYHAQPNVAGFTAQSAFRIGSRLAMYGAPAGVAVLLFANGIPRVQRDILQKIPILGSYFHKDVHPADNMPSSLFWLASGAIAVLPLFFWPSKQSPGHNPRLFAFFCYSLPFISIFWLYLVSEHVPEPYLDEVFHIPQAQRYCQGRFQEWDDKITTPPGLYLLSLLIPGVVRLNGSLGGYLCHVKDLRASNVVALTILAYVALQCRREIEARLYEAHSSTRLRITSQYALHTAFNIALFPLLFFFSGLYYTDVASTAAVLVAYLNHLKRIGRDQSSILSDITTICLGVFTLIFRQTNVFWVVVYMGGLEAVHAIKTLRPERVDQPVILTLSEQIKYYAWRYSLGDIHDPPLHMLWPDDMLFCLLSLGIAALCNPLRVVQQIWPYVTVVISFGGFVAWNGGVVLGDKSNHVATIHLPQMLYIWPFFAFFSIPLLIPYALPFVNVILRLLSFTGSSTPAEESTPKKGNSSASFFSGSSKSSRSGKKASRSGPTQEPITDASGSNRAQLSKALQIIDFIFGIKIIIWVIYIFVTILASVVIVRYNTIIHPFTLADNRHYMFYVFRYTIRRASWIRYALVISYTLARWMTWGTIAGCSQWFFITHEPACSAYRKGTAAFLSHPTFINRGFSPRQTDAPFPTEVRDDSQDVSSQQELSKALEKDPLLASIEPASTSTGLIFLLATTLSLMTAPLVEPRYFIIPWVMWRLLVPAWRLHDHGNYGDVASRLSNHPMTKALFLFFQRYDPRLILETLWFIAINVATGYIFLTKPYVWKAEDGTVLDGGRLQRFMW</sequence>
<protein>
    <recommendedName>
        <fullName evidence="5">Dol-P-Glc:Glc(2)Man(9)GlcNAc(2)-PP-Dol alpha-1,2-glucosyltransferase</fullName>
        <ecNumber evidence="4">2.4.1.256</ecNumber>
    </recommendedName>
    <alternativeName>
        <fullName evidence="12">Asparagine-linked glycosylation protein 10</fullName>
    </alternativeName>
</protein>
<dbReference type="OrthoDB" id="4769at2759"/>
<feature type="transmembrane region" description="Helical" evidence="16">
    <location>
        <begin position="437"/>
        <end position="462"/>
    </location>
</feature>
<feature type="compositionally biased region" description="Low complexity" evidence="15">
    <location>
        <begin position="480"/>
        <end position="496"/>
    </location>
</feature>